<dbReference type="AlphaFoldDB" id="B9JDJ0"/>
<sequence>MVLNRFYVISMDRTSLIAELNSRGLRDEAGTGPLYKRLAQALAGLIQEGLLKAGAALPGERDLAEALQVARVTVRTAYRDLLASGAIESRHGSGTFVSQHVERIEQSLWRLSSFSADMRSRGREPAARILSRIVSAPAPEESFLLGLRLDEPVLRLDRLRLADGQPLAIERAVVPIKFLGEDAVSDGSLYDALAGNGFKPVRALQRLTAVTLDPSSASILNVKSGAPALLIERISRLEDQRVVEYTRSHYRGDAYDFVAELRIGEDL</sequence>
<keyword evidence="3" id="KW-0804">Transcription</keyword>
<dbReference type="eggNOG" id="COG2188">
    <property type="taxonomic scope" value="Bacteria"/>
</dbReference>
<dbReference type="GO" id="GO:0003677">
    <property type="term" value="F:DNA binding"/>
    <property type="evidence" value="ECO:0007669"/>
    <property type="project" value="UniProtKB-KW"/>
</dbReference>
<evidence type="ECO:0000313" key="6">
    <source>
        <dbReference type="Proteomes" id="UP000001600"/>
    </source>
</evidence>
<keyword evidence="2" id="KW-0238">DNA-binding</keyword>
<dbReference type="InterPro" id="IPR028978">
    <property type="entry name" value="Chorismate_lyase_/UTRA_dom_sf"/>
</dbReference>
<name>B9JDJ0_RHIR8</name>
<dbReference type="PANTHER" id="PTHR44846:SF1">
    <property type="entry name" value="MANNOSYL-D-GLYCERATE TRANSPORT_METABOLISM SYSTEM REPRESSOR MNGR-RELATED"/>
    <property type="match status" value="1"/>
</dbReference>
<dbReference type="SMART" id="SM00345">
    <property type="entry name" value="HTH_GNTR"/>
    <property type="match status" value="1"/>
</dbReference>
<dbReference type="SMART" id="SM00866">
    <property type="entry name" value="UTRA"/>
    <property type="match status" value="1"/>
</dbReference>
<evidence type="ECO:0000256" key="3">
    <source>
        <dbReference type="ARBA" id="ARBA00023163"/>
    </source>
</evidence>
<dbReference type="PRINTS" id="PR00035">
    <property type="entry name" value="HTHGNTR"/>
</dbReference>
<dbReference type="InterPro" id="IPR050679">
    <property type="entry name" value="Bact_HTH_transcr_reg"/>
</dbReference>
<dbReference type="PROSITE" id="PS50949">
    <property type="entry name" value="HTH_GNTR"/>
    <property type="match status" value="1"/>
</dbReference>
<evidence type="ECO:0000256" key="1">
    <source>
        <dbReference type="ARBA" id="ARBA00023015"/>
    </source>
</evidence>
<reference evidence="5 6" key="1">
    <citation type="journal article" date="2009" name="J. Bacteriol.">
        <title>Genome sequences of three Agrobacterium biovars help elucidate the evolution of multichromosome genomes in bacteria.</title>
        <authorList>
            <person name="Slater S.C."/>
            <person name="Goldman B.S."/>
            <person name="Goodner B."/>
            <person name="Setubal J.C."/>
            <person name="Farrand S.K."/>
            <person name="Nester E.W."/>
            <person name="Burr T.J."/>
            <person name="Banta L."/>
            <person name="Dickerman A.W."/>
            <person name="Paulsen I."/>
            <person name="Otten L."/>
            <person name="Suen G."/>
            <person name="Welch R."/>
            <person name="Almeida N.F."/>
            <person name="Arnold F."/>
            <person name="Burton O.T."/>
            <person name="Du Z."/>
            <person name="Ewing A."/>
            <person name="Godsy E."/>
            <person name="Heisel S."/>
            <person name="Houmiel K.L."/>
            <person name="Jhaveri J."/>
            <person name="Lu J."/>
            <person name="Miller N.M."/>
            <person name="Norton S."/>
            <person name="Chen Q."/>
            <person name="Phoolcharoen W."/>
            <person name="Ohlin V."/>
            <person name="Ondrusek D."/>
            <person name="Pride N."/>
            <person name="Stricklin S.L."/>
            <person name="Sun J."/>
            <person name="Wheeler C."/>
            <person name="Wilson L."/>
            <person name="Zhu H."/>
            <person name="Wood D.W."/>
        </authorList>
    </citation>
    <scope>NUCLEOTIDE SEQUENCE [LARGE SCALE GENOMIC DNA]</scope>
    <source>
        <strain evidence="6">K84 / ATCC BAA-868</strain>
    </source>
</reference>
<evidence type="ECO:0000313" key="5">
    <source>
        <dbReference type="EMBL" id="ACM28319.1"/>
    </source>
</evidence>
<dbReference type="Proteomes" id="UP000001600">
    <property type="component" value="Chromosome 1"/>
</dbReference>
<accession>B9JDJ0</accession>
<protein>
    <submittedName>
        <fullName evidence="5">Transcriptional regulator protein</fullName>
    </submittedName>
</protein>
<dbReference type="PANTHER" id="PTHR44846">
    <property type="entry name" value="MANNOSYL-D-GLYCERATE TRANSPORT/METABOLISM SYSTEM REPRESSOR MNGR-RELATED"/>
    <property type="match status" value="1"/>
</dbReference>
<dbReference type="InterPro" id="IPR036388">
    <property type="entry name" value="WH-like_DNA-bd_sf"/>
</dbReference>
<dbReference type="SUPFAM" id="SSF64288">
    <property type="entry name" value="Chorismate lyase-like"/>
    <property type="match status" value="1"/>
</dbReference>
<gene>
    <name evidence="5" type="ordered locus">Arad_4651</name>
</gene>
<dbReference type="EMBL" id="CP000628">
    <property type="protein sequence ID" value="ACM28319.1"/>
    <property type="molecule type" value="Genomic_DNA"/>
</dbReference>
<dbReference type="GO" id="GO:0003700">
    <property type="term" value="F:DNA-binding transcription factor activity"/>
    <property type="evidence" value="ECO:0007669"/>
    <property type="project" value="InterPro"/>
</dbReference>
<dbReference type="InterPro" id="IPR000524">
    <property type="entry name" value="Tscrpt_reg_HTH_GntR"/>
</dbReference>
<dbReference type="InterPro" id="IPR011663">
    <property type="entry name" value="UTRA"/>
</dbReference>
<dbReference type="Pfam" id="PF00392">
    <property type="entry name" value="GntR"/>
    <property type="match status" value="1"/>
</dbReference>
<dbReference type="STRING" id="311403.Arad_4651"/>
<dbReference type="GO" id="GO:0045892">
    <property type="term" value="P:negative regulation of DNA-templated transcription"/>
    <property type="evidence" value="ECO:0007669"/>
    <property type="project" value="TreeGrafter"/>
</dbReference>
<dbReference type="Gene3D" id="3.40.1410.10">
    <property type="entry name" value="Chorismate lyase-like"/>
    <property type="match status" value="1"/>
</dbReference>
<proteinExistence type="predicted"/>
<dbReference type="Gene3D" id="1.10.10.10">
    <property type="entry name" value="Winged helix-like DNA-binding domain superfamily/Winged helix DNA-binding domain"/>
    <property type="match status" value="1"/>
</dbReference>
<feature type="domain" description="HTH gntR-type" evidence="4">
    <location>
        <begin position="32"/>
        <end position="100"/>
    </location>
</feature>
<dbReference type="CDD" id="cd07377">
    <property type="entry name" value="WHTH_GntR"/>
    <property type="match status" value="1"/>
</dbReference>
<evidence type="ECO:0000259" key="4">
    <source>
        <dbReference type="PROSITE" id="PS50949"/>
    </source>
</evidence>
<organism evidence="5 6">
    <name type="scientific">Rhizobium rhizogenes (strain K84 / ATCC BAA-868)</name>
    <name type="common">Agrobacterium radiobacter</name>
    <dbReference type="NCBI Taxonomy" id="311403"/>
    <lineage>
        <taxon>Bacteria</taxon>
        <taxon>Pseudomonadati</taxon>
        <taxon>Pseudomonadota</taxon>
        <taxon>Alphaproteobacteria</taxon>
        <taxon>Hyphomicrobiales</taxon>
        <taxon>Rhizobiaceae</taxon>
        <taxon>Rhizobium/Agrobacterium group</taxon>
        <taxon>Rhizobium</taxon>
    </lineage>
</organism>
<dbReference type="Pfam" id="PF07702">
    <property type="entry name" value="UTRA"/>
    <property type="match status" value="1"/>
</dbReference>
<dbReference type="SUPFAM" id="SSF46785">
    <property type="entry name" value="Winged helix' DNA-binding domain"/>
    <property type="match status" value="1"/>
</dbReference>
<evidence type="ECO:0000256" key="2">
    <source>
        <dbReference type="ARBA" id="ARBA00023125"/>
    </source>
</evidence>
<dbReference type="HOGENOM" id="CLU_063236_3_1_5"/>
<dbReference type="InterPro" id="IPR036390">
    <property type="entry name" value="WH_DNA-bd_sf"/>
</dbReference>
<dbReference type="KEGG" id="ara:Arad_4651"/>
<keyword evidence="1" id="KW-0805">Transcription regulation</keyword>